<keyword evidence="3" id="KW-0233">DNA recombination</keyword>
<dbReference type="Proteomes" id="UP000070449">
    <property type="component" value="Unassembled WGS sequence"/>
</dbReference>
<evidence type="ECO:0000256" key="3">
    <source>
        <dbReference type="ARBA" id="ARBA00023172"/>
    </source>
</evidence>
<keyword evidence="2" id="KW-0238">DNA-binding</keyword>
<evidence type="ECO:0000313" key="9">
    <source>
        <dbReference type="Proteomes" id="UP000070449"/>
    </source>
</evidence>
<dbReference type="Pfam" id="PF13408">
    <property type="entry name" value="Zn_ribbon_recom"/>
    <property type="match status" value="1"/>
</dbReference>
<dbReference type="CDD" id="cd00338">
    <property type="entry name" value="Ser_Recombinase"/>
    <property type="match status" value="1"/>
</dbReference>
<evidence type="ECO:0000256" key="2">
    <source>
        <dbReference type="ARBA" id="ARBA00023125"/>
    </source>
</evidence>
<comment type="caution">
    <text evidence="8">The sequence shown here is derived from an EMBL/GenBank/DDBJ whole genome shotgun (WGS) entry which is preliminary data.</text>
</comment>
<feature type="domain" description="Resolvase/invertase-type recombinase catalytic" evidence="6">
    <location>
        <begin position="14"/>
        <end position="163"/>
    </location>
</feature>
<proteinExistence type="predicted"/>
<evidence type="ECO:0000256" key="1">
    <source>
        <dbReference type="ARBA" id="ARBA00022908"/>
    </source>
</evidence>
<dbReference type="InterPro" id="IPR011109">
    <property type="entry name" value="DNA_bind_recombinase_dom"/>
</dbReference>
<dbReference type="Gene3D" id="3.40.50.1390">
    <property type="entry name" value="Resolvase, N-terminal catalytic domain"/>
    <property type="match status" value="1"/>
</dbReference>
<keyword evidence="1" id="KW-0229">DNA integration</keyword>
<dbReference type="GO" id="GO:0003677">
    <property type="term" value="F:DNA binding"/>
    <property type="evidence" value="ECO:0007669"/>
    <property type="project" value="UniProtKB-KW"/>
</dbReference>
<name>A0A136KLL0_9BACT</name>
<evidence type="ECO:0000256" key="5">
    <source>
        <dbReference type="PROSITE-ProRule" id="PRU10137"/>
    </source>
</evidence>
<evidence type="ECO:0000259" key="7">
    <source>
        <dbReference type="PROSITE" id="PS51737"/>
    </source>
</evidence>
<dbReference type="InterPro" id="IPR025827">
    <property type="entry name" value="Zn_ribbon_recom_dom"/>
</dbReference>
<evidence type="ECO:0000256" key="4">
    <source>
        <dbReference type="PIRSR" id="PIRSR606118-50"/>
    </source>
</evidence>
<dbReference type="PROSITE" id="PS51737">
    <property type="entry name" value="RECOMBINASE_DNA_BIND"/>
    <property type="match status" value="1"/>
</dbReference>
<feature type="active site" description="O-(5'-phospho-DNA)-serine intermediate" evidence="4 5">
    <location>
        <position position="22"/>
    </location>
</feature>
<dbReference type="GO" id="GO:0000150">
    <property type="term" value="F:DNA strand exchange activity"/>
    <property type="evidence" value="ECO:0007669"/>
    <property type="project" value="InterPro"/>
</dbReference>
<dbReference type="GO" id="GO:0015074">
    <property type="term" value="P:DNA integration"/>
    <property type="evidence" value="ECO:0007669"/>
    <property type="project" value="UniProtKB-KW"/>
</dbReference>
<evidence type="ECO:0000313" key="8">
    <source>
        <dbReference type="EMBL" id="KXK10289.1"/>
    </source>
</evidence>
<accession>A0A136KLL0</accession>
<dbReference type="SMART" id="SM00857">
    <property type="entry name" value="Resolvase"/>
    <property type="match status" value="1"/>
</dbReference>
<dbReference type="Gene3D" id="3.90.1750.20">
    <property type="entry name" value="Putative Large Serine Recombinase, Chain B, Domain 2"/>
    <property type="match status" value="1"/>
</dbReference>
<evidence type="ECO:0008006" key="10">
    <source>
        <dbReference type="Google" id="ProtNLM"/>
    </source>
</evidence>
<dbReference type="Pfam" id="PF00239">
    <property type="entry name" value="Resolvase"/>
    <property type="match status" value="1"/>
</dbReference>
<dbReference type="InterPro" id="IPR038109">
    <property type="entry name" value="DNA_bind_recomb_sf"/>
</dbReference>
<protein>
    <recommendedName>
        <fullName evidence="10">Resolvase/invertase-type recombinase catalytic domain-containing protein</fullName>
    </recommendedName>
</protein>
<sequence length="534" mass="61168">MQQLQIEPSTETPRIVAYCRVSTNNQKEDGLSTETQKTMIMEKVREMGGKLVETFFVDDGKSGTNMNRPGLTALLARCSKGDVTHLVIQDTSRISRDTKDYLTIKAILGKYKIQLIALSGMQSFGEDPYSQFLDEIIASVNALHPRISGFKARQTCIEKFKAGFYPSEAPLGYKNIENKNPTGCYDKRVIIIDPDIAPFVIDAFKMYATRLHSVFSVRQFLHQKGVRGRFGRPLQFSVVHNMLRNRFYIGKMHWGGLTGDGKHTPLIDTRIFNIVQNILSEKGNYGIRQRKHDFLLRGIVFCNSCHRRYVAEYHYADKYKSGHGRLGMYRCGGLGKRGTGCKAKYITVENLEEQVRQEVKKLEFKPEFIEAVKRNVLKVYQSSIEKVKLAKKAAFNRRDAVEIKRDKLEEEMLNGNVTGDAFKRISQKLDAELLDIQKEIGEIDRIRTIDVNIVDEVIALTQNIVKAYDEADIEKKRAYLSFFFKEIRVEDKKIVDVVYKPVISVLKQTNMVILSTLLLPRLDSNQEPFDYTDP</sequence>
<dbReference type="PANTHER" id="PTHR30461">
    <property type="entry name" value="DNA-INVERTASE FROM LAMBDOID PROPHAGE"/>
    <property type="match status" value="1"/>
</dbReference>
<dbReference type="InterPro" id="IPR050639">
    <property type="entry name" value="SSR_resolvase"/>
</dbReference>
<dbReference type="PROSITE" id="PS00397">
    <property type="entry name" value="RECOMBINASES_1"/>
    <property type="match status" value="1"/>
</dbReference>
<dbReference type="PROSITE" id="PS51736">
    <property type="entry name" value="RECOMBINASES_3"/>
    <property type="match status" value="1"/>
</dbReference>
<dbReference type="InterPro" id="IPR006119">
    <property type="entry name" value="Resolv_N"/>
</dbReference>
<dbReference type="Pfam" id="PF07508">
    <property type="entry name" value="Recombinase"/>
    <property type="match status" value="1"/>
</dbReference>
<dbReference type="EMBL" id="JYPD01000005">
    <property type="protein sequence ID" value="KXK10289.1"/>
    <property type="molecule type" value="Genomic_DNA"/>
</dbReference>
<dbReference type="InterPro" id="IPR036162">
    <property type="entry name" value="Resolvase-like_N_sf"/>
</dbReference>
<gene>
    <name evidence="8" type="ORF">UZ20_WS6002000014</name>
</gene>
<organism evidence="8 9">
    <name type="scientific">candidate division WS6 bacterium OLB21</name>
    <dbReference type="NCBI Taxonomy" id="1617427"/>
    <lineage>
        <taxon>Bacteria</taxon>
        <taxon>Candidatus Dojkabacteria</taxon>
    </lineage>
</organism>
<evidence type="ECO:0000259" key="6">
    <source>
        <dbReference type="PROSITE" id="PS51736"/>
    </source>
</evidence>
<reference evidence="8 9" key="1">
    <citation type="submission" date="2015-02" db="EMBL/GenBank/DDBJ databases">
        <title>Improved understanding of the partial-nitritation anammox process through 23 genomes representing the majority of the microbial community.</title>
        <authorList>
            <person name="Speth D.R."/>
            <person name="In T Zandt M."/>
            <person name="Guerrero Cruz S."/>
            <person name="Jetten M.S."/>
            <person name="Dutilh B.E."/>
        </authorList>
    </citation>
    <scope>NUCLEOTIDE SEQUENCE [LARGE SCALE GENOMIC DNA]</scope>
    <source>
        <strain evidence="8">OLB21</strain>
    </source>
</reference>
<dbReference type="AlphaFoldDB" id="A0A136KLL0"/>
<dbReference type="InterPro" id="IPR006118">
    <property type="entry name" value="Recombinase_CS"/>
</dbReference>
<dbReference type="PANTHER" id="PTHR30461:SF23">
    <property type="entry name" value="DNA RECOMBINASE-RELATED"/>
    <property type="match status" value="1"/>
</dbReference>
<dbReference type="STRING" id="1617427.UZ20_WS6002000014"/>
<dbReference type="SUPFAM" id="SSF53041">
    <property type="entry name" value="Resolvase-like"/>
    <property type="match status" value="1"/>
</dbReference>
<feature type="domain" description="Recombinase" evidence="7">
    <location>
        <begin position="170"/>
        <end position="285"/>
    </location>
</feature>